<evidence type="ECO:0000313" key="5">
    <source>
        <dbReference type="Proteomes" id="UP000317648"/>
    </source>
</evidence>
<dbReference type="EMBL" id="CP036433">
    <property type="protein sequence ID" value="QDU93979.1"/>
    <property type="molecule type" value="Genomic_DNA"/>
</dbReference>
<sequence precursor="true">MLKYLSPLLLIGAFALCGCGGQAKKADEKPADPASGVAATPTTPGTTTPGASTPDKAPPVATTPAPSAKVDTSAVSALLKFVPAEAIGCGFVNSQQALSRPLLRRMLQTLDMEQEIQEEFGREARVLNIFGYADEEGELRQVVCTVREFASVAEARDQLEASTQNELGEPTKPTRQSHGFDVYELEYTNVAIRDNVLVRTNQPAFLEKSLAQTGPPAHLQPLIEQAGLENDAFLVVGASDPKALAFATDTFAAEMGHGPPPLRVLAEVIPKVKTLVAAGSLAEGRLAHLQVEMTDAAAAKTLVDFGNSMLPLGRQAGLAAVDGMGVDPPATVKLKKALGAILDGVQLTQEGTSTHGVVTTPADVAQWPATLGPIFVALKKKAEETNRPRNDLKQIGLAMANFHDAHRNFPPAAIIDESGKPLLSWRVAILPYLEESALYDKFKLDEPWDSPHNLKLAEQMPAVFGDSPDGRTRYLAFANKGSAFELKTEAGLHPFQRGIAIDDFTDGASNTLAVVRVAPDKAVPWTKPEDITYDVSDPLAGVGELPDGKLLACFVDSSIHLIDLNRITKEQFKILVERADDTVIDFDFDAN</sequence>
<dbReference type="InterPro" id="IPR011453">
    <property type="entry name" value="DUF1559"/>
</dbReference>
<evidence type="ECO:0000256" key="2">
    <source>
        <dbReference type="SAM" id="SignalP"/>
    </source>
</evidence>
<keyword evidence="2" id="KW-0732">Signal</keyword>
<dbReference type="AlphaFoldDB" id="A0A518DQ57"/>
<dbReference type="RefSeq" id="WP_197443113.1">
    <property type="nucleotide sequence ID" value="NZ_CP036433.1"/>
</dbReference>
<dbReference type="PROSITE" id="PS51257">
    <property type="entry name" value="PROKAR_LIPOPROTEIN"/>
    <property type="match status" value="1"/>
</dbReference>
<feature type="chain" id="PRO_5021781493" description="DUF1559 domain-containing protein" evidence="2">
    <location>
        <begin position="26"/>
        <end position="591"/>
    </location>
</feature>
<proteinExistence type="predicted"/>
<evidence type="ECO:0000256" key="1">
    <source>
        <dbReference type="SAM" id="MobiDB-lite"/>
    </source>
</evidence>
<keyword evidence="5" id="KW-1185">Reference proteome</keyword>
<organism evidence="4 5">
    <name type="scientific">Lignipirellula cremea</name>
    <dbReference type="NCBI Taxonomy" id="2528010"/>
    <lineage>
        <taxon>Bacteria</taxon>
        <taxon>Pseudomonadati</taxon>
        <taxon>Planctomycetota</taxon>
        <taxon>Planctomycetia</taxon>
        <taxon>Pirellulales</taxon>
        <taxon>Pirellulaceae</taxon>
        <taxon>Lignipirellula</taxon>
    </lineage>
</organism>
<reference evidence="4 5" key="1">
    <citation type="submission" date="2019-02" db="EMBL/GenBank/DDBJ databases">
        <title>Deep-cultivation of Planctomycetes and their phenomic and genomic characterization uncovers novel biology.</title>
        <authorList>
            <person name="Wiegand S."/>
            <person name="Jogler M."/>
            <person name="Boedeker C."/>
            <person name="Pinto D."/>
            <person name="Vollmers J."/>
            <person name="Rivas-Marin E."/>
            <person name="Kohn T."/>
            <person name="Peeters S.H."/>
            <person name="Heuer A."/>
            <person name="Rast P."/>
            <person name="Oberbeckmann S."/>
            <person name="Bunk B."/>
            <person name="Jeske O."/>
            <person name="Meyerdierks A."/>
            <person name="Storesund J.E."/>
            <person name="Kallscheuer N."/>
            <person name="Luecker S."/>
            <person name="Lage O.M."/>
            <person name="Pohl T."/>
            <person name="Merkel B.J."/>
            <person name="Hornburger P."/>
            <person name="Mueller R.-W."/>
            <person name="Bruemmer F."/>
            <person name="Labrenz M."/>
            <person name="Spormann A.M."/>
            <person name="Op den Camp H."/>
            <person name="Overmann J."/>
            <person name="Amann R."/>
            <person name="Jetten M.S.M."/>
            <person name="Mascher T."/>
            <person name="Medema M.H."/>
            <person name="Devos D.P."/>
            <person name="Kaster A.-K."/>
            <person name="Ovreas L."/>
            <person name="Rohde M."/>
            <person name="Galperin M.Y."/>
            <person name="Jogler C."/>
        </authorList>
    </citation>
    <scope>NUCLEOTIDE SEQUENCE [LARGE SCALE GENOMIC DNA]</scope>
    <source>
        <strain evidence="4 5">Pla85_3_4</strain>
    </source>
</reference>
<evidence type="ECO:0000259" key="3">
    <source>
        <dbReference type="Pfam" id="PF07596"/>
    </source>
</evidence>
<dbReference type="Pfam" id="PF07596">
    <property type="entry name" value="SBP_bac_10"/>
    <property type="match status" value="1"/>
</dbReference>
<accession>A0A518DQ57</accession>
<name>A0A518DQ57_9BACT</name>
<feature type="domain" description="DUF1559" evidence="3">
    <location>
        <begin position="390"/>
        <end position="527"/>
    </location>
</feature>
<gene>
    <name evidence="4" type="ORF">Pla8534_17650</name>
</gene>
<protein>
    <recommendedName>
        <fullName evidence="3">DUF1559 domain-containing protein</fullName>
    </recommendedName>
</protein>
<feature type="signal peptide" evidence="2">
    <location>
        <begin position="1"/>
        <end position="25"/>
    </location>
</feature>
<dbReference type="Proteomes" id="UP000317648">
    <property type="component" value="Chromosome"/>
</dbReference>
<evidence type="ECO:0000313" key="4">
    <source>
        <dbReference type="EMBL" id="QDU93979.1"/>
    </source>
</evidence>
<dbReference type="KEGG" id="lcre:Pla8534_17650"/>
<feature type="region of interest" description="Disordered" evidence="1">
    <location>
        <begin position="25"/>
        <end position="67"/>
    </location>
</feature>
<feature type="compositionally biased region" description="Low complexity" evidence="1">
    <location>
        <begin position="32"/>
        <end position="67"/>
    </location>
</feature>
<dbReference type="PANTHER" id="PTHR30093:SF2">
    <property type="entry name" value="TYPE II SECRETION SYSTEM PROTEIN H"/>
    <property type="match status" value="1"/>
</dbReference>
<dbReference type="PANTHER" id="PTHR30093">
    <property type="entry name" value="GENERAL SECRETION PATHWAY PROTEIN G"/>
    <property type="match status" value="1"/>
</dbReference>